<dbReference type="GO" id="GO:0003824">
    <property type="term" value="F:catalytic activity"/>
    <property type="evidence" value="ECO:0007669"/>
    <property type="project" value="InterPro"/>
</dbReference>
<keyword evidence="4" id="KW-0408">Iron</keyword>
<keyword evidence="8" id="KW-1185">Reference proteome</keyword>
<dbReference type="KEGG" id="pmaw:MACH26_32750"/>
<dbReference type="SFLD" id="SFLDS00029">
    <property type="entry name" value="Radical_SAM"/>
    <property type="match status" value="1"/>
</dbReference>
<dbReference type="SUPFAM" id="SSF52242">
    <property type="entry name" value="Cobalamin (vitamin B12)-binding domain"/>
    <property type="match status" value="1"/>
</dbReference>
<evidence type="ECO:0000256" key="5">
    <source>
        <dbReference type="ARBA" id="ARBA00023014"/>
    </source>
</evidence>
<dbReference type="SFLD" id="SFLDG01123">
    <property type="entry name" value="methyltransferase_(Class_B)"/>
    <property type="match status" value="1"/>
</dbReference>
<dbReference type="PANTHER" id="PTHR43409:SF16">
    <property type="entry name" value="SLR0320 PROTEIN"/>
    <property type="match status" value="1"/>
</dbReference>
<dbReference type="Gene3D" id="3.80.30.20">
    <property type="entry name" value="tm_1862 like domain"/>
    <property type="match status" value="1"/>
</dbReference>
<protein>
    <recommendedName>
        <fullName evidence="6">B12-binding domain-containing protein</fullName>
    </recommendedName>
</protein>
<dbReference type="SMART" id="SM00729">
    <property type="entry name" value="Elp3"/>
    <property type="match status" value="1"/>
</dbReference>
<proteinExistence type="predicted"/>
<dbReference type="GO" id="GO:0005829">
    <property type="term" value="C:cytosol"/>
    <property type="evidence" value="ECO:0007669"/>
    <property type="project" value="TreeGrafter"/>
</dbReference>
<dbReference type="InterPro" id="IPR006158">
    <property type="entry name" value="Cobalamin-bd"/>
</dbReference>
<evidence type="ECO:0000256" key="2">
    <source>
        <dbReference type="ARBA" id="ARBA00022691"/>
    </source>
</evidence>
<accession>A0AA48HTM1</accession>
<dbReference type="InterPro" id="IPR034466">
    <property type="entry name" value="Methyltransferase_Class_B"/>
</dbReference>
<dbReference type="GO" id="GO:0031419">
    <property type="term" value="F:cobalamin binding"/>
    <property type="evidence" value="ECO:0007669"/>
    <property type="project" value="InterPro"/>
</dbReference>
<dbReference type="PANTHER" id="PTHR43409">
    <property type="entry name" value="ANAEROBIC MAGNESIUM-PROTOPORPHYRIN IX MONOMETHYL ESTER CYCLASE-RELATED"/>
    <property type="match status" value="1"/>
</dbReference>
<organism evidence="7 8">
    <name type="scientific">Planctobacterium marinum</name>
    <dbReference type="NCBI Taxonomy" id="1631968"/>
    <lineage>
        <taxon>Bacteria</taxon>
        <taxon>Pseudomonadati</taxon>
        <taxon>Pseudomonadota</taxon>
        <taxon>Gammaproteobacteria</taxon>
        <taxon>Alteromonadales</taxon>
        <taxon>Alteromonadaceae</taxon>
        <taxon>Planctobacterium</taxon>
    </lineage>
</organism>
<evidence type="ECO:0000256" key="3">
    <source>
        <dbReference type="ARBA" id="ARBA00022723"/>
    </source>
</evidence>
<evidence type="ECO:0000259" key="6">
    <source>
        <dbReference type="PROSITE" id="PS51332"/>
    </source>
</evidence>
<dbReference type="GO" id="GO:0051539">
    <property type="term" value="F:4 iron, 4 sulfur cluster binding"/>
    <property type="evidence" value="ECO:0007669"/>
    <property type="project" value="UniProtKB-KW"/>
</dbReference>
<evidence type="ECO:0000256" key="1">
    <source>
        <dbReference type="ARBA" id="ARBA00001966"/>
    </source>
</evidence>
<reference evidence="7" key="1">
    <citation type="submission" date="2023-01" db="EMBL/GenBank/DDBJ databases">
        <title>Complete genome sequence of Planctobacterium marinum strain Dej080120_11.</title>
        <authorList>
            <person name="Ueki S."/>
            <person name="Maruyama F."/>
        </authorList>
    </citation>
    <scope>NUCLEOTIDE SEQUENCE</scope>
    <source>
        <strain evidence="7">Dej080120_11</strain>
    </source>
</reference>
<dbReference type="AlphaFoldDB" id="A0AA48HTM1"/>
<feature type="domain" description="B12-binding" evidence="6">
    <location>
        <begin position="4"/>
        <end position="140"/>
    </location>
</feature>
<dbReference type="InterPro" id="IPR023404">
    <property type="entry name" value="rSAM_horseshoe"/>
</dbReference>
<dbReference type="SUPFAM" id="SSF102114">
    <property type="entry name" value="Radical SAM enzymes"/>
    <property type="match status" value="1"/>
</dbReference>
<evidence type="ECO:0000313" key="7">
    <source>
        <dbReference type="EMBL" id="BDX07754.1"/>
    </source>
</evidence>
<dbReference type="InterPro" id="IPR051198">
    <property type="entry name" value="BchE-like"/>
</dbReference>
<dbReference type="InterPro" id="IPR006638">
    <property type="entry name" value="Elp3/MiaA/NifB-like_rSAM"/>
</dbReference>
<dbReference type="Pfam" id="PF02310">
    <property type="entry name" value="B12-binding"/>
    <property type="match status" value="1"/>
</dbReference>
<dbReference type="Gene3D" id="3.40.50.280">
    <property type="entry name" value="Cobalamin-binding domain"/>
    <property type="match status" value="1"/>
</dbReference>
<evidence type="ECO:0000313" key="8">
    <source>
        <dbReference type="Proteomes" id="UP001333710"/>
    </source>
</evidence>
<sequence length="540" mass="60741">MAKVLFINPVVREEDVPRHIPYGIALLAAISIRHGHLVQVYDANAWRLPIETVKEVCQADDWDAICIGGLTTTYNYIKTACKMIKEVAPDAVLVAGGGFITSMPSEIMEFIPEIDVGCLGESFVTFPEVLRYIDEGKTDFSKVRGTVFRDAQGKPHLADIRPNIHDLDLLPWPAWDLFPLDIYFANSSNLFSEEAAMAKRRMDVNGSFGCGLTCKYCWHLGTTGDMLVEENEEGEKDVVFTYGRNIRYHSPRYIVDMVKHLHKEYDIDFASFIDENFMTMDVASKGKWLKELCKLWIEEGLQPTCRKQGIEHDENCTGVHWNGTSHAGLHRPETLKLMYEAGCTHLVYGLESFDPTVLRNLGKGSNARKNKQSIGVCLESGIKPIPNIIIGFPEETFDSIRNTINALIELGITAKPHFATAYPGSEWYYTYKDSILEQYDGDLEAYLMDLGDASKITGVISHNFSPVQLLGLQEIVYQKNLRLLDVSEKHYANAQEHIKPIAVPKESFNIQKTKTSSPMEELSLGIDISNKITILDVTES</sequence>
<gene>
    <name evidence="7" type="ORF">MACH26_32750</name>
</gene>
<evidence type="ECO:0000256" key="4">
    <source>
        <dbReference type="ARBA" id="ARBA00023004"/>
    </source>
</evidence>
<dbReference type="InterPro" id="IPR007197">
    <property type="entry name" value="rSAM"/>
</dbReference>
<name>A0AA48HTM1_9ALTE</name>
<dbReference type="CDD" id="cd01335">
    <property type="entry name" value="Radical_SAM"/>
    <property type="match status" value="1"/>
</dbReference>
<dbReference type="Proteomes" id="UP001333710">
    <property type="component" value="Chromosome"/>
</dbReference>
<keyword evidence="2" id="KW-0949">S-adenosyl-L-methionine</keyword>
<dbReference type="Pfam" id="PF04055">
    <property type="entry name" value="Radical_SAM"/>
    <property type="match status" value="1"/>
</dbReference>
<dbReference type="EMBL" id="AP027272">
    <property type="protein sequence ID" value="BDX07754.1"/>
    <property type="molecule type" value="Genomic_DNA"/>
</dbReference>
<keyword evidence="3" id="KW-0479">Metal-binding</keyword>
<dbReference type="SFLD" id="SFLDG01082">
    <property type="entry name" value="B12-binding_domain_containing"/>
    <property type="match status" value="1"/>
</dbReference>
<dbReference type="GO" id="GO:0046872">
    <property type="term" value="F:metal ion binding"/>
    <property type="evidence" value="ECO:0007669"/>
    <property type="project" value="UniProtKB-KW"/>
</dbReference>
<comment type="cofactor">
    <cofactor evidence="1">
        <name>[4Fe-4S] cluster</name>
        <dbReference type="ChEBI" id="CHEBI:49883"/>
    </cofactor>
</comment>
<dbReference type="InterPro" id="IPR036724">
    <property type="entry name" value="Cobalamin-bd_sf"/>
</dbReference>
<dbReference type="InterPro" id="IPR058240">
    <property type="entry name" value="rSAM_sf"/>
</dbReference>
<dbReference type="RefSeq" id="WP_338293852.1">
    <property type="nucleotide sequence ID" value="NZ_AP027272.1"/>
</dbReference>
<keyword evidence="5" id="KW-0411">Iron-sulfur</keyword>
<dbReference type="PROSITE" id="PS51332">
    <property type="entry name" value="B12_BINDING"/>
    <property type="match status" value="1"/>
</dbReference>